<accession>A0AB34XSA9</accession>
<evidence type="ECO:0000313" key="1">
    <source>
        <dbReference type="EMBL" id="KZE20834.1"/>
    </source>
</evidence>
<reference evidence="2" key="1">
    <citation type="submission" date="2016-01" db="EMBL/GenBank/DDBJ databases">
        <title>Draft genome of Chromobacterium sp. F49.</title>
        <authorList>
            <person name="Hong K.W."/>
        </authorList>
    </citation>
    <scope>NUCLEOTIDE SEQUENCE [LARGE SCALE GENOMIC DNA]</scope>
    <source>
        <strain evidence="2">M40</strain>
    </source>
</reference>
<dbReference type="EMBL" id="LQQR01000014">
    <property type="protein sequence ID" value="KZE20834.1"/>
    <property type="molecule type" value="Genomic_DNA"/>
</dbReference>
<proteinExistence type="predicted"/>
<gene>
    <name evidence="1" type="ORF">AVW13_10015</name>
</gene>
<protein>
    <recommendedName>
        <fullName evidence="3">Transcriptional regulator, AbiEi antitoxin, Type IV TA system</fullName>
    </recommendedName>
</protein>
<dbReference type="AlphaFoldDB" id="A0AB34XSA9"/>
<evidence type="ECO:0008006" key="3">
    <source>
        <dbReference type="Google" id="ProtNLM"/>
    </source>
</evidence>
<sequence length="339" mass="38000">MFACLETSDLVAAGWNSHQIRSAVDCCLRRLRRGRYVVTRACDNPSHAFVAAIAEAEETALPHETAGMLKRGEDLRILVRSFVPDLPHDAVFSHRSALLVHGLPVPYVDKGEVYVEVASPRSSVRQRDLVVRRRALQPDTMEIVEGIPVTTVVQTLLDVARDCPLAFAVAVADAAVHLGRVTLEEFRAHQAAHPVRTRQSRITAVLENIDGRRETVAESICAVRFVEYSIPGFEPQLVVCDADGRFLARSDFGNEAVKVIAEFDGAGKYYIDDGDPHRAFERERKREYALRNKGWMVFRIRWADLFSADLFLRIKEAVRIRETEIAARDRLAGPMQGAQ</sequence>
<name>A0AB34XSA9_9MICO</name>
<organism evidence="1 2">
    <name type="scientific">Brevibacterium casei</name>
    <dbReference type="NCBI Taxonomy" id="33889"/>
    <lineage>
        <taxon>Bacteria</taxon>
        <taxon>Bacillati</taxon>
        <taxon>Actinomycetota</taxon>
        <taxon>Actinomycetes</taxon>
        <taxon>Micrococcales</taxon>
        <taxon>Brevibacteriaceae</taxon>
        <taxon>Brevibacterium</taxon>
    </lineage>
</organism>
<comment type="caution">
    <text evidence="1">The sequence shown here is derived from an EMBL/GenBank/DDBJ whole genome shotgun (WGS) entry which is preliminary data.</text>
</comment>
<dbReference type="Proteomes" id="UP000076612">
    <property type="component" value="Unassembled WGS sequence"/>
</dbReference>
<evidence type="ECO:0000313" key="2">
    <source>
        <dbReference type="Proteomes" id="UP000076612"/>
    </source>
</evidence>